<dbReference type="InterPro" id="IPR053237">
    <property type="entry name" value="Natterin_C"/>
</dbReference>
<name>A0A0A2LGS9_PENIT</name>
<comment type="caution">
    <text evidence="1">The sequence shown here is derived from an EMBL/GenBank/DDBJ whole genome shotgun (WGS) entry which is preliminary data.</text>
</comment>
<dbReference type="HOGENOM" id="CLU_073370_0_0_1"/>
<organism evidence="1 2">
    <name type="scientific">Penicillium italicum</name>
    <name type="common">Blue mold</name>
    <dbReference type="NCBI Taxonomy" id="40296"/>
    <lineage>
        <taxon>Eukaryota</taxon>
        <taxon>Fungi</taxon>
        <taxon>Dikarya</taxon>
        <taxon>Ascomycota</taxon>
        <taxon>Pezizomycotina</taxon>
        <taxon>Eurotiomycetes</taxon>
        <taxon>Eurotiomycetidae</taxon>
        <taxon>Eurotiales</taxon>
        <taxon>Aspergillaceae</taxon>
        <taxon>Penicillium</taxon>
    </lineage>
</organism>
<evidence type="ECO:0000313" key="2">
    <source>
        <dbReference type="Proteomes" id="UP000030104"/>
    </source>
</evidence>
<dbReference type="Gene3D" id="2.80.10.50">
    <property type="match status" value="1"/>
</dbReference>
<dbReference type="PANTHER" id="PTHR39244:SF5">
    <property type="entry name" value="NATTERIN-3-LIKE"/>
    <property type="match status" value="1"/>
</dbReference>
<proteinExistence type="predicted"/>
<dbReference type="AlphaFoldDB" id="A0A0A2LGS9"/>
<dbReference type="InterPro" id="IPR004991">
    <property type="entry name" value="Aerolysin-like"/>
</dbReference>
<evidence type="ECO:0000313" key="1">
    <source>
        <dbReference type="EMBL" id="KGO75780.1"/>
    </source>
</evidence>
<dbReference type="Proteomes" id="UP000030104">
    <property type="component" value="Unassembled WGS sequence"/>
</dbReference>
<dbReference type="CDD" id="cd20241">
    <property type="entry name" value="PFM_aerolysin-like"/>
    <property type="match status" value="1"/>
</dbReference>
<dbReference type="OMA" id="SPELWHY"/>
<dbReference type="Gene3D" id="2.170.15.10">
    <property type="entry name" value="Proaerolysin, chain A, domain 3"/>
    <property type="match status" value="1"/>
</dbReference>
<dbReference type="SUPFAM" id="SSF56973">
    <property type="entry name" value="Aerolisin/ETX pore-forming domain"/>
    <property type="match status" value="1"/>
</dbReference>
<gene>
    <name evidence="1" type="ORF">PITC_033640</name>
</gene>
<keyword evidence="2" id="KW-1185">Reference proteome</keyword>
<protein>
    <submittedName>
        <fullName evidence="1">Uncharacterized protein</fullName>
    </submittedName>
</protein>
<dbReference type="OrthoDB" id="4368749at2759"/>
<sequence length="284" mass="31043">MSDFFIPPPGLAFRLIGRRSNRVLVANPNDTLTDYELGKIYPDQWFTLEHAPPSGQFYIKSTYKANDGKVIFCRAAEGEVGIFRKDHHDQHFVLEPGDGDFLGSFRLYAPSAGMVITAQPKPNTYHVADSRPIGTITTFFHVELTNKSDDPAKLVADMSQAVSETASFDFRAGFTISVAASFRAGIPFIAKGEIKTEVSASTDFTWGKTTTIETKVGSSVEILVPPRSSQEVVASFKQSTVNLTATIYSKSKSTGVEVITKAEYKGTPAWGHNYTVQEAKPLSG</sequence>
<dbReference type="EMBL" id="JQGA01000430">
    <property type="protein sequence ID" value="KGO75780.1"/>
    <property type="molecule type" value="Genomic_DNA"/>
</dbReference>
<dbReference type="Pfam" id="PF03318">
    <property type="entry name" value="ETX_MTX2"/>
    <property type="match status" value="1"/>
</dbReference>
<reference evidence="1 2" key="1">
    <citation type="journal article" date="2015" name="Mol. Plant Microbe Interact.">
        <title>Genome, transcriptome, and functional analyses of Penicillium expansum provide new insights into secondary metabolism and pathogenicity.</title>
        <authorList>
            <person name="Ballester A.R."/>
            <person name="Marcet-Houben M."/>
            <person name="Levin E."/>
            <person name="Sela N."/>
            <person name="Selma-Lazaro C."/>
            <person name="Carmona L."/>
            <person name="Wisniewski M."/>
            <person name="Droby S."/>
            <person name="Gonzalez-Candelas L."/>
            <person name="Gabaldon T."/>
        </authorList>
    </citation>
    <scope>NUCLEOTIDE SEQUENCE [LARGE SCALE GENOMIC DNA]</scope>
    <source>
        <strain evidence="1 2">PHI-1</strain>
    </source>
</reference>
<accession>A0A0A2LGS9</accession>
<dbReference type="PANTHER" id="PTHR39244">
    <property type="entry name" value="NATTERIN-4"/>
    <property type="match status" value="1"/>
</dbReference>